<evidence type="ECO:0000259" key="14">
    <source>
        <dbReference type="PROSITE" id="PS01124"/>
    </source>
</evidence>
<comment type="catalytic activity">
    <reaction evidence="1">
        <text>Hydrolysis of alkylated DNA, releasing 3-methyladenine, 3-methylguanine, 7-methylguanine and 7-methyladenine.</text>
        <dbReference type="EC" id="3.2.2.21"/>
    </reaction>
</comment>
<protein>
    <recommendedName>
        <fullName evidence="3">DNA-3-methyladenine glycosylase II</fullName>
        <ecNumber evidence="3">3.2.2.21</ecNumber>
    </recommendedName>
</protein>
<dbReference type="InterPro" id="IPR011257">
    <property type="entry name" value="DNA_glycosylase"/>
</dbReference>
<dbReference type="InterPro" id="IPR037046">
    <property type="entry name" value="AlkA_N_sf"/>
</dbReference>
<dbReference type="InterPro" id="IPR004026">
    <property type="entry name" value="Ada_DNA_repair_Zn-bd"/>
</dbReference>
<evidence type="ECO:0000313" key="16">
    <source>
        <dbReference type="Proteomes" id="UP001244427"/>
    </source>
</evidence>
<dbReference type="GO" id="GO:0008725">
    <property type="term" value="F:DNA-3-methyladenine glycosylase activity"/>
    <property type="evidence" value="ECO:0007669"/>
    <property type="project" value="TreeGrafter"/>
</dbReference>
<dbReference type="AlphaFoldDB" id="A0AAW8EWL8"/>
<dbReference type="InterPro" id="IPR051912">
    <property type="entry name" value="Alkylbase_DNA_Glycosylase/TA"/>
</dbReference>
<dbReference type="InterPro" id="IPR035451">
    <property type="entry name" value="Ada-like_dom_sf"/>
</dbReference>
<evidence type="ECO:0000256" key="9">
    <source>
        <dbReference type="ARBA" id="ARBA00023015"/>
    </source>
</evidence>
<dbReference type="GO" id="GO:0008270">
    <property type="term" value="F:zinc ion binding"/>
    <property type="evidence" value="ECO:0007669"/>
    <property type="project" value="InterPro"/>
</dbReference>
<keyword evidence="7" id="KW-0227">DNA damage</keyword>
<organism evidence="15 16">
    <name type="scientific">Microbacterium natoriense</name>
    <dbReference type="NCBI Taxonomy" id="284570"/>
    <lineage>
        <taxon>Bacteria</taxon>
        <taxon>Bacillati</taxon>
        <taxon>Actinomycetota</taxon>
        <taxon>Actinomycetes</taxon>
        <taxon>Micrococcales</taxon>
        <taxon>Microbacteriaceae</taxon>
        <taxon>Microbacterium</taxon>
    </lineage>
</organism>
<evidence type="ECO:0000256" key="1">
    <source>
        <dbReference type="ARBA" id="ARBA00000086"/>
    </source>
</evidence>
<dbReference type="Gene3D" id="1.10.340.30">
    <property type="entry name" value="Hypothetical protein, domain 2"/>
    <property type="match status" value="1"/>
</dbReference>
<keyword evidence="5" id="KW-0808">Transferase</keyword>
<proteinExistence type="predicted"/>
<evidence type="ECO:0000256" key="3">
    <source>
        <dbReference type="ARBA" id="ARBA00012000"/>
    </source>
</evidence>
<dbReference type="Pfam" id="PF02805">
    <property type="entry name" value="Ada_Zn_binding"/>
    <property type="match status" value="1"/>
</dbReference>
<dbReference type="GO" id="GO:0032993">
    <property type="term" value="C:protein-DNA complex"/>
    <property type="evidence" value="ECO:0007669"/>
    <property type="project" value="TreeGrafter"/>
</dbReference>
<dbReference type="GO" id="GO:0008168">
    <property type="term" value="F:methyltransferase activity"/>
    <property type="evidence" value="ECO:0007669"/>
    <property type="project" value="UniProtKB-KW"/>
</dbReference>
<evidence type="ECO:0000256" key="10">
    <source>
        <dbReference type="ARBA" id="ARBA00023125"/>
    </source>
</evidence>
<evidence type="ECO:0000256" key="11">
    <source>
        <dbReference type="ARBA" id="ARBA00023159"/>
    </source>
</evidence>
<dbReference type="GO" id="GO:0032259">
    <property type="term" value="P:methylation"/>
    <property type="evidence" value="ECO:0007669"/>
    <property type="project" value="UniProtKB-KW"/>
</dbReference>
<dbReference type="InterPro" id="IPR010316">
    <property type="entry name" value="AlkA_N"/>
</dbReference>
<keyword evidence="4" id="KW-0489">Methyltransferase</keyword>
<dbReference type="GO" id="GO:0006307">
    <property type="term" value="P:DNA alkylation repair"/>
    <property type="evidence" value="ECO:0007669"/>
    <property type="project" value="TreeGrafter"/>
</dbReference>
<dbReference type="EMBL" id="JAUSXV010000001">
    <property type="protein sequence ID" value="MDQ0647412.1"/>
    <property type="molecule type" value="Genomic_DNA"/>
</dbReference>
<reference evidence="15 16" key="1">
    <citation type="submission" date="2023-07" db="EMBL/GenBank/DDBJ databases">
        <title>Comparative genomics of wheat-associated soil bacteria to identify genetic determinants of phenazine resistance.</title>
        <authorList>
            <person name="Mouncey N."/>
        </authorList>
    </citation>
    <scope>NUCLEOTIDE SEQUENCE [LARGE SCALE GENOMIC DNA]</scope>
    <source>
        <strain evidence="15 16">W4I9-1</strain>
    </source>
</reference>
<evidence type="ECO:0000313" key="15">
    <source>
        <dbReference type="EMBL" id="MDQ0647412.1"/>
    </source>
</evidence>
<dbReference type="GO" id="GO:0043565">
    <property type="term" value="F:sequence-specific DNA binding"/>
    <property type="evidence" value="ECO:0007669"/>
    <property type="project" value="InterPro"/>
</dbReference>
<dbReference type="InterPro" id="IPR018060">
    <property type="entry name" value="HTH_AraC"/>
</dbReference>
<gene>
    <name evidence="15" type="ORF">QFZ53_001608</name>
</gene>
<dbReference type="Pfam" id="PF06029">
    <property type="entry name" value="AlkA_N"/>
    <property type="match status" value="1"/>
</dbReference>
<keyword evidence="15" id="KW-0326">Glycosidase</keyword>
<dbReference type="PANTHER" id="PTHR43003:SF13">
    <property type="entry name" value="DNA-3-METHYLADENINE GLYCOSYLASE 2"/>
    <property type="match status" value="1"/>
</dbReference>
<dbReference type="Gene3D" id="3.30.310.20">
    <property type="entry name" value="DNA-3-methyladenine glycosylase AlkA, N-terminal domain"/>
    <property type="match status" value="1"/>
</dbReference>
<keyword evidence="12" id="KW-0804">Transcription</keyword>
<dbReference type="PROSITE" id="PS01124">
    <property type="entry name" value="HTH_ARAC_FAMILY_2"/>
    <property type="match status" value="1"/>
</dbReference>
<dbReference type="RefSeq" id="WP_307295276.1">
    <property type="nucleotide sequence ID" value="NZ_JAUSXV010000001.1"/>
</dbReference>
<accession>A0AAW8EWL8</accession>
<dbReference type="InterPro" id="IPR003265">
    <property type="entry name" value="HhH-GPD_domain"/>
</dbReference>
<dbReference type="Pfam" id="PF12833">
    <property type="entry name" value="HTH_18"/>
    <property type="match status" value="1"/>
</dbReference>
<dbReference type="Proteomes" id="UP001244427">
    <property type="component" value="Unassembled WGS sequence"/>
</dbReference>
<dbReference type="InterPro" id="IPR023170">
    <property type="entry name" value="HhH_base_excis_C"/>
</dbReference>
<evidence type="ECO:0000256" key="13">
    <source>
        <dbReference type="ARBA" id="ARBA00023204"/>
    </source>
</evidence>
<dbReference type="SUPFAM" id="SSF57884">
    <property type="entry name" value="Ada DNA repair protein, N-terminal domain (N-Ada 10)"/>
    <property type="match status" value="1"/>
</dbReference>
<sequence>MSFPVIDFDERYRAISARDTRFDGQFVTAVRSTRIYCRPSCPARTPKPENVTFFPTSAAAHEAGYRACKRCLPEAAPGSPAWDLRSDTAARAMRLIANGVVEREGVPGLAARLGYSSRHLTRLLTAELGAGPLALARAHRAHTARMLLVGTDLAVSDVAFSAGFSSIRQCNDTVREVFGMAPGELRLRRSSTGAGARGPAPTVPGTIDLVLPYRGPLDADGIFAWMAGRAVPGVEHATTTSFSRHLRMPGGPVWFEVSQDAASRLHLRATVTALGDLAPLVAIVRRIFDLDADPLAIDAALSMHPELVPLVAKTPGIRVPGSADPHEMLIRAMVGQQITVVAARTALTSLTEALGERLAMPPHLGEGLSEGGLLFPTMSAIAERGAEVLRGPAARIRAITGAAAALADGSLTLTVGDDGMAQREALLAMPGIGPWTADYVRMRVLGDPDILLPGDVALRAGAAASGLPGDARPLTEWAARTAPWRSYLSAHLWRAAPLRPSRITKEKS</sequence>
<evidence type="ECO:0000256" key="8">
    <source>
        <dbReference type="ARBA" id="ARBA00022833"/>
    </source>
</evidence>
<dbReference type="Gene3D" id="1.10.1670.10">
    <property type="entry name" value="Helix-hairpin-Helix base-excision DNA repair enzymes (C-terminal)"/>
    <property type="match status" value="1"/>
</dbReference>
<name>A0AAW8EWL8_9MICO</name>
<dbReference type="GO" id="GO:0006285">
    <property type="term" value="P:base-excision repair, AP site formation"/>
    <property type="evidence" value="ECO:0007669"/>
    <property type="project" value="TreeGrafter"/>
</dbReference>
<evidence type="ECO:0000256" key="7">
    <source>
        <dbReference type="ARBA" id="ARBA00022763"/>
    </source>
</evidence>
<dbReference type="FunFam" id="3.40.10.10:FF:000001">
    <property type="entry name" value="DNA-3-methyladenine glycosylase 2"/>
    <property type="match status" value="1"/>
</dbReference>
<keyword evidence="10" id="KW-0238">DNA-binding</keyword>
<dbReference type="SUPFAM" id="SSF46689">
    <property type="entry name" value="Homeodomain-like"/>
    <property type="match status" value="1"/>
</dbReference>
<dbReference type="Gene3D" id="3.40.10.10">
    <property type="entry name" value="DNA Methylphosphotriester Repair Domain"/>
    <property type="match status" value="1"/>
</dbReference>
<dbReference type="SMART" id="SM00478">
    <property type="entry name" value="ENDO3c"/>
    <property type="match status" value="1"/>
</dbReference>
<dbReference type="SUPFAM" id="SSF55945">
    <property type="entry name" value="TATA-box binding protein-like"/>
    <property type="match status" value="1"/>
</dbReference>
<dbReference type="GO" id="GO:0005737">
    <property type="term" value="C:cytoplasm"/>
    <property type="evidence" value="ECO:0007669"/>
    <property type="project" value="TreeGrafter"/>
</dbReference>
<dbReference type="GO" id="GO:0032131">
    <property type="term" value="F:alkylated DNA binding"/>
    <property type="evidence" value="ECO:0007669"/>
    <property type="project" value="TreeGrafter"/>
</dbReference>
<dbReference type="GO" id="GO:0043916">
    <property type="term" value="F:DNA-7-methylguanine glycosylase activity"/>
    <property type="evidence" value="ECO:0007669"/>
    <property type="project" value="TreeGrafter"/>
</dbReference>
<dbReference type="SMART" id="SM00342">
    <property type="entry name" value="HTH_ARAC"/>
    <property type="match status" value="1"/>
</dbReference>
<comment type="caution">
    <text evidence="15">The sequence shown here is derived from an EMBL/GenBank/DDBJ whole genome shotgun (WGS) entry which is preliminary data.</text>
</comment>
<keyword evidence="11" id="KW-0010">Activator</keyword>
<feature type="domain" description="HTH araC/xylS-type" evidence="14">
    <location>
        <begin position="90"/>
        <end position="188"/>
    </location>
</feature>
<evidence type="ECO:0000256" key="6">
    <source>
        <dbReference type="ARBA" id="ARBA00022723"/>
    </source>
</evidence>
<keyword evidence="16" id="KW-1185">Reference proteome</keyword>
<dbReference type="SMART" id="SM01009">
    <property type="entry name" value="AlkA_N"/>
    <property type="match status" value="1"/>
</dbReference>
<dbReference type="GO" id="GO:0003700">
    <property type="term" value="F:DNA-binding transcription factor activity"/>
    <property type="evidence" value="ECO:0007669"/>
    <property type="project" value="InterPro"/>
</dbReference>
<dbReference type="InterPro" id="IPR009057">
    <property type="entry name" value="Homeodomain-like_sf"/>
</dbReference>
<dbReference type="Gene3D" id="1.10.10.60">
    <property type="entry name" value="Homeodomain-like"/>
    <property type="match status" value="1"/>
</dbReference>
<keyword evidence="8" id="KW-0862">Zinc</keyword>
<evidence type="ECO:0000256" key="2">
    <source>
        <dbReference type="ARBA" id="ARBA00001947"/>
    </source>
</evidence>
<dbReference type="PANTHER" id="PTHR43003">
    <property type="entry name" value="DNA-3-METHYLADENINE GLYCOSYLASE"/>
    <property type="match status" value="1"/>
</dbReference>
<dbReference type="EC" id="3.2.2.21" evidence="3"/>
<evidence type="ECO:0000256" key="4">
    <source>
        <dbReference type="ARBA" id="ARBA00022603"/>
    </source>
</evidence>
<evidence type="ECO:0000256" key="5">
    <source>
        <dbReference type="ARBA" id="ARBA00022679"/>
    </source>
</evidence>
<keyword evidence="13" id="KW-0234">DNA repair</keyword>
<evidence type="ECO:0000256" key="12">
    <source>
        <dbReference type="ARBA" id="ARBA00023163"/>
    </source>
</evidence>
<keyword evidence="9" id="KW-0805">Transcription regulation</keyword>
<dbReference type="SUPFAM" id="SSF48150">
    <property type="entry name" value="DNA-glycosylase"/>
    <property type="match status" value="1"/>
</dbReference>
<keyword evidence="15" id="KW-0378">Hydrolase</keyword>
<keyword evidence="6" id="KW-0479">Metal-binding</keyword>
<comment type="cofactor">
    <cofactor evidence="2">
        <name>Zn(2+)</name>
        <dbReference type="ChEBI" id="CHEBI:29105"/>
    </cofactor>
</comment>